<gene>
    <name evidence="5" type="ORF">H8B04_11240</name>
</gene>
<evidence type="ECO:0000313" key="6">
    <source>
        <dbReference type="Proteomes" id="UP000651271"/>
    </source>
</evidence>
<dbReference type="InterPro" id="IPR013783">
    <property type="entry name" value="Ig-like_fold"/>
</dbReference>
<dbReference type="PANTHER" id="PTHR22901:SF0">
    <property type="entry name" value="SIALATE O-ACETYLESTERASE"/>
    <property type="match status" value="1"/>
</dbReference>
<dbReference type="EMBL" id="JACOIJ010000021">
    <property type="protein sequence ID" value="MBD1430131.1"/>
    <property type="molecule type" value="Genomic_DNA"/>
</dbReference>
<keyword evidence="1" id="KW-0378">Hydrolase</keyword>
<organism evidence="5 6">
    <name type="scientific">Sphingobacterium litopenaei</name>
    <dbReference type="NCBI Taxonomy" id="2763500"/>
    <lineage>
        <taxon>Bacteria</taxon>
        <taxon>Pseudomonadati</taxon>
        <taxon>Bacteroidota</taxon>
        <taxon>Sphingobacteriia</taxon>
        <taxon>Sphingobacteriales</taxon>
        <taxon>Sphingobacteriaceae</taxon>
        <taxon>Sphingobacterium</taxon>
    </lineage>
</organism>
<dbReference type="RefSeq" id="WP_190302409.1">
    <property type="nucleotide sequence ID" value="NZ_JACOIJ010000021.1"/>
</dbReference>
<evidence type="ECO:0000259" key="3">
    <source>
        <dbReference type="Pfam" id="PF03629"/>
    </source>
</evidence>
<feature type="signal peptide" evidence="2">
    <location>
        <begin position="1"/>
        <end position="22"/>
    </location>
</feature>
<proteinExistence type="predicted"/>
<accession>A0ABR7YFS8</accession>
<dbReference type="Pfam" id="PF13472">
    <property type="entry name" value="Lipase_GDSL_2"/>
    <property type="match status" value="1"/>
</dbReference>
<keyword evidence="2" id="KW-0732">Signal</keyword>
<feature type="domain" description="Sialate O-acetylesterase" evidence="3">
    <location>
        <begin position="477"/>
        <end position="578"/>
    </location>
</feature>
<keyword evidence="6" id="KW-1185">Reference proteome</keyword>
<evidence type="ECO:0000256" key="2">
    <source>
        <dbReference type="SAM" id="SignalP"/>
    </source>
</evidence>
<dbReference type="Pfam" id="PF03629">
    <property type="entry name" value="SASA"/>
    <property type="match status" value="1"/>
</dbReference>
<feature type="domain" description="SGNH hydrolase-type esterase" evidence="4">
    <location>
        <begin position="28"/>
        <end position="203"/>
    </location>
</feature>
<protein>
    <submittedName>
        <fullName evidence="5">Sialate O-acetylesterase</fullName>
    </submittedName>
</protein>
<feature type="chain" id="PRO_5046934483" evidence="2">
    <location>
        <begin position="23"/>
        <end position="689"/>
    </location>
</feature>
<dbReference type="SUPFAM" id="SSF52266">
    <property type="entry name" value="SGNH hydrolase"/>
    <property type="match status" value="2"/>
</dbReference>
<evidence type="ECO:0000313" key="5">
    <source>
        <dbReference type="EMBL" id="MBD1430131.1"/>
    </source>
</evidence>
<dbReference type="Gene3D" id="2.60.40.10">
    <property type="entry name" value="Immunoglobulins"/>
    <property type="match status" value="1"/>
</dbReference>
<name>A0ABR7YFS8_9SPHI</name>
<dbReference type="Gene3D" id="3.40.50.1110">
    <property type="entry name" value="SGNH hydrolase"/>
    <property type="match status" value="2"/>
</dbReference>
<dbReference type="InterPro" id="IPR039329">
    <property type="entry name" value="SIAE"/>
</dbReference>
<evidence type="ECO:0000259" key="4">
    <source>
        <dbReference type="Pfam" id="PF13472"/>
    </source>
</evidence>
<reference evidence="5 6" key="1">
    <citation type="submission" date="2020-08" db="EMBL/GenBank/DDBJ databases">
        <title>Sphingobacterium sp. DN04309 isolated from aquaculture water.</title>
        <authorList>
            <person name="Zhang M."/>
        </authorList>
    </citation>
    <scope>NUCLEOTIDE SEQUENCE [LARGE SCALE GENOMIC DNA]</scope>
    <source>
        <strain evidence="5 6">DN04309</strain>
    </source>
</reference>
<comment type="caution">
    <text evidence="5">The sequence shown here is derived from an EMBL/GenBank/DDBJ whole genome shotgun (WGS) entry which is preliminary data.</text>
</comment>
<sequence length="689" mass="78156">MKNLFKSFSFICLLFIVLQVSAKKRVACIGDSVTKGYGIQDSSKSYPSQLQQLLGDEFVVGNFGHLGATLLRKGHNPYHKTQAYKDALAFKPDIIVVALGLNDTDPRNWPNYKNEFLGDYSNLIDDFKKVNPQLEVFVCKMTPIFSGHRRFLSGTRDWFDQIQTLIPGIAIANCAKLIDNHAILASRIDLFDDYLHPNARGAEMLAKNVSLYLNPITQPLSLHETLGNHMVFQRHVVNKLKGKSSAGQKIHVKFNSKTFTTIASDLGNWEVEIPAQSAGGPYTIDITTSKEIISLSDVLFGDVYLSSGQSNMVFHLRAALRADTIIHQTDSFEKIRIFKNKNLVETYNTTWDSHTLDKVNELEYFTGQWQKSTQESVAEFSAIAYMTAVELYKSQGVPIGIIDISVGGSNTESWIPRTVLEHDNLLATYIHTWKTSDFVQDFCRERGAKNIAQSVVKHQRHPYDPSYNFEAGLSKWLDTKVKGILWYQGESNAHNIEHHEYVFKVMVDSWRKAFKADLPFYFVQLSSINRPSWPDFRDSQRRLSNAIPHVYMAVSSDVGHPTDVHPMNKLIVGKRLADLIRQHSYKENIIADSPQPITYKKDKNKLVVEFNNCKSLRTIDGKSISELQYVTYMGEIVEVNHAKIEQNCIVIPIDSRLIKYIQYGYKPYSEGNLISDSGVPVSTFSLKID</sequence>
<evidence type="ECO:0000256" key="1">
    <source>
        <dbReference type="ARBA" id="ARBA00022801"/>
    </source>
</evidence>
<dbReference type="InterPro" id="IPR005181">
    <property type="entry name" value="SASA"/>
</dbReference>
<dbReference type="InterPro" id="IPR036514">
    <property type="entry name" value="SGNH_hydro_sf"/>
</dbReference>
<dbReference type="InterPro" id="IPR013830">
    <property type="entry name" value="SGNH_hydro"/>
</dbReference>
<dbReference type="Proteomes" id="UP000651271">
    <property type="component" value="Unassembled WGS sequence"/>
</dbReference>
<dbReference type="PANTHER" id="PTHR22901">
    <property type="entry name" value="SIALATE O-ACETYLESTERASE"/>
    <property type="match status" value="1"/>
</dbReference>